<evidence type="ECO:0000256" key="7">
    <source>
        <dbReference type="ARBA" id="ARBA00022833"/>
    </source>
</evidence>
<name>A0A6C0LQG3_9ZZZZ</name>
<keyword evidence="3" id="KW-0240">DNA-directed RNA polymerase</keyword>
<dbReference type="GO" id="GO:0003899">
    <property type="term" value="F:DNA-directed RNA polymerase activity"/>
    <property type="evidence" value="ECO:0007669"/>
    <property type="project" value="UniProtKB-EC"/>
</dbReference>
<keyword evidence="8" id="KW-0804">Transcription</keyword>
<dbReference type="Pfam" id="PF04563">
    <property type="entry name" value="RNA_pol_Rpb2_1"/>
    <property type="match status" value="1"/>
</dbReference>
<comment type="similarity">
    <text evidence="1">Belongs to the RNA polymerase beta chain family.</text>
</comment>
<dbReference type="InterPro" id="IPR007641">
    <property type="entry name" value="RNA_pol_Rpb2_7"/>
</dbReference>
<evidence type="ECO:0000259" key="11">
    <source>
        <dbReference type="Pfam" id="PF04560"/>
    </source>
</evidence>
<evidence type="ECO:0000256" key="8">
    <source>
        <dbReference type="ARBA" id="ARBA00023163"/>
    </source>
</evidence>
<proteinExistence type="inferred from homology"/>
<accession>A0A6C0LQG3</accession>
<evidence type="ECO:0000256" key="2">
    <source>
        <dbReference type="ARBA" id="ARBA00012418"/>
    </source>
</evidence>
<feature type="compositionally biased region" description="Low complexity" evidence="9">
    <location>
        <begin position="79"/>
        <end position="95"/>
    </location>
</feature>
<evidence type="ECO:0000256" key="6">
    <source>
        <dbReference type="ARBA" id="ARBA00022723"/>
    </source>
</evidence>
<dbReference type="GO" id="GO:0000428">
    <property type="term" value="C:DNA-directed RNA polymerase complex"/>
    <property type="evidence" value="ECO:0007669"/>
    <property type="project" value="UniProtKB-KW"/>
</dbReference>
<dbReference type="InterPro" id="IPR037033">
    <property type="entry name" value="DNA-dir_RNAP_su2_hyb_sf"/>
</dbReference>
<evidence type="ECO:0000256" key="9">
    <source>
        <dbReference type="SAM" id="MobiDB-lite"/>
    </source>
</evidence>
<dbReference type="PROSITE" id="PS01166">
    <property type="entry name" value="RNA_POL_BETA"/>
    <property type="match status" value="1"/>
</dbReference>
<dbReference type="EMBL" id="MN740533">
    <property type="protein sequence ID" value="QHU31824.1"/>
    <property type="molecule type" value="Genomic_DNA"/>
</dbReference>
<feature type="region of interest" description="Disordered" evidence="9">
    <location>
        <begin position="78"/>
        <end position="100"/>
    </location>
</feature>
<dbReference type="SUPFAM" id="SSF64484">
    <property type="entry name" value="beta and beta-prime subunits of DNA dependent RNA-polymerase"/>
    <property type="match status" value="1"/>
</dbReference>
<dbReference type="InterPro" id="IPR007121">
    <property type="entry name" value="RNA_pol_bsu_CS"/>
</dbReference>
<evidence type="ECO:0000256" key="3">
    <source>
        <dbReference type="ARBA" id="ARBA00022478"/>
    </source>
</evidence>
<dbReference type="InterPro" id="IPR007642">
    <property type="entry name" value="RNA_pol_Rpb2_2"/>
</dbReference>
<dbReference type="Gene3D" id="2.40.270.10">
    <property type="entry name" value="DNA-directed RNA polymerase, subunit 2, domain 6"/>
    <property type="match status" value="1"/>
</dbReference>
<evidence type="ECO:0000259" key="12">
    <source>
        <dbReference type="Pfam" id="PF04561"/>
    </source>
</evidence>
<dbReference type="InterPro" id="IPR007645">
    <property type="entry name" value="RNA_pol_Rpb2_3"/>
</dbReference>
<sequence length="1267" mass="140078">MENAWKRILDLYFAQHDNRQIIYHQIASFNHFMDFDVVDTILRSCPIRVVGSPDLTLTGTTRAAAGTAGTAIRVTVEETTGTPSGTAPATALPGGKAPGGGPPREVEVIVKFQNVSIRKPTIFENNGALTPMYPNDARLRNFTYAAPVYLDMDVTTTLTDPGKGTKETRTRTLTRVLAGKIPVMVGSKYCLLSESPEKHPRELGECSADPFGYFIIQGGERIILSQERMAENRMFVFRNNKAKHKEAEIIECKSIGPDNEGVPKNIAVKIIYNPKLATGPEHIRVTLPRIKAELPLFIMFRALGVESDKSIIELIMGDVHNDYEMIFQECIMEAADIRGKQPAQDYLQKHLGSGGGIREQLSASTLATYKAPREKLISEILAEEFLPHIGGADMMYEKACFLAAMTKKVLDVYHNKIPYDDRDGYPNKKVEHPGNLLGNLFRFYFGTKVIKDMKSTIVKEIHNGSWKASGKFENIINTTNVYKILKTTIVEVGMKSSLATGNFASGKMGTKTGISQVMNRLTFLSGISHLRRLSTPIEKTGKLIPPRKLHNSQYGFICPAETPEGHSVGVVKNLASTANITLPSSPNPVLKVLYDELKMKHLAETTAIERRDLLRVFINGAWVGTLGGSAVAFAAVQALVTAKRAGRVHPYTSIVYKPSPNEVWINTEGGRLVRPLFIGETIREVLSTNCQKPWMVCDSWNDLLRWVSPAGNHLIEFVDAGESENLYIAKTLGTLDSEHTHLEIHPSVIIGTMGSNIPFPDHNQSPRNSYQAAMGKQAMGVYALNFTERLDTMSNLLCYTARPLVSPYMSKYYRAQDMPSGYNIIVAIMTYGGYNQEDSVMINRAALDRGLFRSIFYRTYKDEEKKNQASGEEERFCKPDPSLTKHTKLANYEKLAADGIIPENTYVDNDDILIGKVVPIRLRAVEGAMAAGVSHSSLASMSAAAAAAAVEAVGGKRYRDASKMLRNNETGFVDKIYRGRNGEGFSFVKIRVRSERIPTIGDKFCSRHGQKGTVGMILEPEDMPQTASGIVPDIIINPHCIPSRMTIAHLMETLMGRVGAEIGAVGDGSPFTDVSVDGLSKMLRDDLNLEPYTNEVMYCGTTGKQMKTSIFMGPIFYQRLKHMVDDKIHSRSSGPLVMLTRQPAEGRARDGGLRFGEMERDCMVAHGASEFLKEIMMEKSDNFQCFVCKSCGLLGQVNPKAGIYKCTSCDAVTDFCQIRVPYAYKLFLQELESMSICSRILPESRLRTIANEANLMPEVAAAVKAAL</sequence>
<dbReference type="Pfam" id="PF04561">
    <property type="entry name" value="RNA_pol_Rpb2_2"/>
    <property type="match status" value="1"/>
</dbReference>
<keyword evidence="5" id="KW-0548">Nucleotidyltransferase</keyword>
<evidence type="ECO:0000256" key="5">
    <source>
        <dbReference type="ARBA" id="ARBA00022695"/>
    </source>
</evidence>
<dbReference type="EC" id="2.7.7.6" evidence="2"/>
<evidence type="ECO:0000313" key="16">
    <source>
        <dbReference type="EMBL" id="QHU31824.1"/>
    </source>
</evidence>
<feature type="domain" description="DNA-directed RNA polymerase subunit 2 hybrid-binding" evidence="10">
    <location>
        <begin position="754"/>
        <end position="1149"/>
    </location>
</feature>
<dbReference type="InterPro" id="IPR007646">
    <property type="entry name" value="RNA_pol_Rpb2_4"/>
</dbReference>
<feature type="domain" description="RNA polymerase Rpb2" evidence="12">
    <location>
        <begin position="276"/>
        <end position="431"/>
    </location>
</feature>
<feature type="domain" description="RNA polymerase Rpb2" evidence="11">
    <location>
        <begin position="1151"/>
        <end position="1240"/>
    </location>
</feature>
<dbReference type="AlphaFoldDB" id="A0A6C0LQG3"/>
<dbReference type="GO" id="GO:0006351">
    <property type="term" value="P:DNA-templated transcription"/>
    <property type="evidence" value="ECO:0007669"/>
    <property type="project" value="InterPro"/>
</dbReference>
<evidence type="ECO:0000259" key="13">
    <source>
        <dbReference type="Pfam" id="PF04563"/>
    </source>
</evidence>
<feature type="domain" description="RNA polymerase Rpb2" evidence="14">
    <location>
        <begin position="516"/>
        <end position="580"/>
    </location>
</feature>
<dbReference type="Gene3D" id="2.40.50.150">
    <property type="match status" value="1"/>
</dbReference>
<dbReference type="GO" id="GO:0046872">
    <property type="term" value="F:metal ion binding"/>
    <property type="evidence" value="ECO:0007669"/>
    <property type="project" value="UniProtKB-KW"/>
</dbReference>
<dbReference type="InterPro" id="IPR014724">
    <property type="entry name" value="RNA_pol_RPB2_OB-fold"/>
</dbReference>
<evidence type="ECO:0000259" key="15">
    <source>
        <dbReference type="Pfam" id="PF04566"/>
    </source>
</evidence>
<dbReference type="Pfam" id="PF00562">
    <property type="entry name" value="RNA_pol_Rpb2_6"/>
    <property type="match status" value="1"/>
</dbReference>
<evidence type="ECO:0000259" key="10">
    <source>
        <dbReference type="Pfam" id="PF00562"/>
    </source>
</evidence>
<protein>
    <recommendedName>
        <fullName evidence="2">DNA-directed RNA polymerase</fullName>
        <ecNumber evidence="2">2.7.7.6</ecNumber>
    </recommendedName>
</protein>
<dbReference type="Gene3D" id="3.90.1800.10">
    <property type="entry name" value="RNA polymerase alpha subunit dimerisation domain"/>
    <property type="match status" value="1"/>
</dbReference>
<dbReference type="PANTHER" id="PTHR20856">
    <property type="entry name" value="DNA-DIRECTED RNA POLYMERASE I SUBUNIT 2"/>
    <property type="match status" value="1"/>
</dbReference>
<dbReference type="GO" id="GO:0032549">
    <property type="term" value="F:ribonucleoside binding"/>
    <property type="evidence" value="ECO:0007669"/>
    <property type="project" value="InterPro"/>
</dbReference>
<organism evidence="16">
    <name type="scientific">viral metagenome</name>
    <dbReference type="NCBI Taxonomy" id="1070528"/>
    <lineage>
        <taxon>unclassified sequences</taxon>
        <taxon>metagenomes</taxon>
        <taxon>organismal metagenomes</taxon>
    </lineage>
</organism>
<dbReference type="Pfam" id="PF04560">
    <property type="entry name" value="RNA_pol_Rpb2_7"/>
    <property type="match status" value="1"/>
</dbReference>
<keyword evidence="4" id="KW-0808">Transferase</keyword>
<keyword evidence="7" id="KW-0862">Zinc</keyword>
<evidence type="ECO:0000256" key="1">
    <source>
        <dbReference type="ARBA" id="ARBA00006835"/>
    </source>
</evidence>
<keyword evidence="6" id="KW-0479">Metal-binding</keyword>
<dbReference type="InterPro" id="IPR007644">
    <property type="entry name" value="RNA_pol_bsu_protrusion"/>
</dbReference>
<dbReference type="GO" id="GO:0003677">
    <property type="term" value="F:DNA binding"/>
    <property type="evidence" value="ECO:0007669"/>
    <property type="project" value="InterPro"/>
</dbReference>
<evidence type="ECO:0000259" key="14">
    <source>
        <dbReference type="Pfam" id="PF04565"/>
    </source>
</evidence>
<dbReference type="FunFam" id="3.90.1800.10:FF:000002">
    <property type="entry name" value="DNA-directed RNA polymerase subunit beta"/>
    <property type="match status" value="1"/>
</dbReference>
<dbReference type="CDD" id="cd00653">
    <property type="entry name" value="RNA_pol_B_RPB2"/>
    <property type="match status" value="1"/>
</dbReference>
<feature type="domain" description="RNA polymerase beta subunit protrusion" evidence="13">
    <location>
        <begin position="108"/>
        <end position="465"/>
    </location>
</feature>
<dbReference type="InterPro" id="IPR007120">
    <property type="entry name" value="DNA-dir_RNAP_su2_dom"/>
</dbReference>
<feature type="domain" description="RNA polymerase Rpb2" evidence="15">
    <location>
        <begin position="616"/>
        <end position="678"/>
    </location>
</feature>
<dbReference type="InterPro" id="IPR015712">
    <property type="entry name" value="DNA-dir_RNA_pol_su2"/>
</dbReference>
<reference evidence="16" key="1">
    <citation type="journal article" date="2020" name="Nature">
        <title>Giant virus diversity and host interactions through global metagenomics.</title>
        <authorList>
            <person name="Schulz F."/>
            <person name="Roux S."/>
            <person name="Paez-Espino D."/>
            <person name="Jungbluth S."/>
            <person name="Walsh D.A."/>
            <person name="Denef V.J."/>
            <person name="McMahon K.D."/>
            <person name="Konstantinidis K.T."/>
            <person name="Eloe-Fadrosh E.A."/>
            <person name="Kyrpides N.C."/>
            <person name="Woyke T."/>
        </authorList>
    </citation>
    <scope>NUCLEOTIDE SEQUENCE</scope>
    <source>
        <strain evidence="16">GVMAG-M-3300027963-41</strain>
    </source>
</reference>
<dbReference type="Pfam" id="PF04565">
    <property type="entry name" value="RNA_pol_Rpb2_3"/>
    <property type="match status" value="1"/>
</dbReference>
<dbReference type="Pfam" id="PF04566">
    <property type="entry name" value="RNA_pol_Rpb2_4"/>
    <property type="match status" value="1"/>
</dbReference>
<evidence type="ECO:0000256" key="4">
    <source>
        <dbReference type="ARBA" id="ARBA00022679"/>
    </source>
</evidence>
<dbReference type="Gene3D" id="3.90.1100.10">
    <property type="match status" value="2"/>
</dbReference>